<sequence>MTIKMSANRSQSTGVKQTELDQIWDDLRQGIEQVYRRQYMSKTRYMELYTHVYNYCTSVHQQVSRSSTTKGKKGQVNKVSGGAQLVGFELYKCLRDFLRHYLVALLQDGVNLMDEDVLQFYTRQWEEYQFSSKVLNGVCSYLNRHWVRRECEEGRKGIYEIYQLALVTWRDNLFKQLNKQVTNAVLKLIERERNGETINTRLVSGVINCYVELGLNEEDPSAKGPNLSVYKDSFENVFLEDTERFYTKESTEFLRENPVTEYMKKAEQRLAEELKRVQVYLHETTSERLAKTCERVIIEKQMEVLHAEFQHLLDSDKNDDLGRMYQLVARIPDALVELRGLLEAHIANQGLAAIEKSLDTASNDPKIYVSTILDVHKKYNALVMTAFNSDTGFVAALDKACGKFINNNAVTRMANSSSKSPELLAKFCDVLLKKSSKNPEEAELEDTLNQVMVVFKYIEDKDVFQKFYSKMLAKRLVQHMSASDDAEASMISKLKQACGFEYTSKLQRMFQDIGVSKDLNEQFRTHLINSNEPLDIDFSIQVLSSGSWPFQLSHNFSLPTELERSVHRFTTFYSSQHSGRKLNWLYNMSKGELITNCFKNRYTLQASTLQMAVLLQYNSSETWTVSQLQESTQIKLEFLRQVLQILLKAKLLCADEEDEGDLPLHTTLTLFTGYKNKKLRVNINMPMKAELKLEQETTHKHIEEDRKLLIQAAIVRIMKMRKVLKHQQLVAEVLNQLSSRFKPRVHIIKKCIDILIEKEYLERTEGQKDTYSYLA</sequence>
<evidence type="ECO:0000256" key="6">
    <source>
        <dbReference type="ARBA" id="ARBA00022843"/>
    </source>
</evidence>
<dbReference type="GO" id="GO:0031625">
    <property type="term" value="F:ubiquitin protein ligase binding"/>
    <property type="evidence" value="ECO:0007669"/>
    <property type="project" value="InterPro"/>
</dbReference>
<evidence type="ECO:0000259" key="10">
    <source>
        <dbReference type="PROSITE" id="PS50069"/>
    </source>
</evidence>
<accession>A0AAW1CZG4</accession>
<dbReference type="GO" id="GO:0019005">
    <property type="term" value="C:SCF ubiquitin ligase complex"/>
    <property type="evidence" value="ECO:0007669"/>
    <property type="project" value="UniProtKB-ARBA"/>
</dbReference>
<dbReference type="EMBL" id="JAPXFL010000007">
    <property type="protein sequence ID" value="KAK9503851.1"/>
    <property type="molecule type" value="Genomic_DNA"/>
</dbReference>
<evidence type="ECO:0000313" key="11">
    <source>
        <dbReference type="EMBL" id="KAK9503851.1"/>
    </source>
</evidence>
<evidence type="ECO:0000256" key="2">
    <source>
        <dbReference type="ARBA" id="ARBA00006019"/>
    </source>
</evidence>
<reference evidence="11 12" key="1">
    <citation type="submission" date="2022-12" db="EMBL/GenBank/DDBJ databases">
        <title>Chromosome-level genome assembly of true bugs.</title>
        <authorList>
            <person name="Ma L."/>
            <person name="Li H."/>
        </authorList>
    </citation>
    <scope>NUCLEOTIDE SEQUENCE [LARGE SCALE GENOMIC DNA]</scope>
    <source>
        <strain evidence="11">Lab_2022b</strain>
    </source>
</reference>
<dbReference type="InterPro" id="IPR001373">
    <property type="entry name" value="Cullin_N"/>
</dbReference>
<dbReference type="GO" id="GO:0006915">
    <property type="term" value="P:apoptotic process"/>
    <property type="evidence" value="ECO:0007669"/>
    <property type="project" value="UniProtKB-ARBA"/>
</dbReference>
<dbReference type="Pfam" id="PF26557">
    <property type="entry name" value="Cullin_AB"/>
    <property type="match status" value="1"/>
</dbReference>
<dbReference type="GO" id="GO:0031146">
    <property type="term" value="P:SCF-dependent proteasomal ubiquitin-dependent protein catabolic process"/>
    <property type="evidence" value="ECO:0007669"/>
    <property type="project" value="UniProtKB-ARBA"/>
</dbReference>
<dbReference type="PANTHER" id="PTHR11932">
    <property type="entry name" value="CULLIN"/>
    <property type="match status" value="1"/>
</dbReference>
<dbReference type="FunFam" id="1.20.1310.10:FF:000007">
    <property type="entry name" value="Cullin 1"/>
    <property type="match status" value="1"/>
</dbReference>
<dbReference type="SMART" id="SM00182">
    <property type="entry name" value="CULLIN"/>
    <property type="match status" value="1"/>
</dbReference>
<dbReference type="PROSITE" id="PS50069">
    <property type="entry name" value="CULLIN_2"/>
    <property type="match status" value="1"/>
</dbReference>
<comment type="caution">
    <text evidence="11">The sequence shown here is derived from an EMBL/GenBank/DDBJ whole genome shotgun (WGS) entry which is preliminary data.</text>
</comment>
<dbReference type="SMART" id="SM00884">
    <property type="entry name" value="Cullin_Nedd8"/>
    <property type="match status" value="1"/>
</dbReference>
<dbReference type="Proteomes" id="UP001461498">
    <property type="component" value="Unassembled WGS sequence"/>
</dbReference>
<dbReference type="InterPro" id="IPR016157">
    <property type="entry name" value="Cullin_CS"/>
</dbReference>
<evidence type="ECO:0000256" key="4">
    <source>
        <dbReference type="ARBA" id="ARBA00022499"/>
    </source>
</evidence>
<dbReference type="InterPro" id="IPR045093">
    <property type="entry name" value="Cullin"/>
</dbReference>
<dbReference type="GO" id="GO:0043066">
    <property type="term" value="P:negative regulation of apoptotic process"/>
    <property type="evidence" value="ECO:0007669"/>
    <property type="project" value="UniProtKB-ARBA"/>
</dbReference>
<dbReference type="InterPro" id="IPR036388">
    <property type="entry name" value="WH-like_DNA-bd_sf"/>
</dbReference>
<evidence type="ECO:0000256" key="3">
    <source>
        <dbReference type="ARBA" id="ARBA00022481"/>
    </source>
</evidence>
<dbReference type="FunFam" id="1.20.1310.10:FF:000023">
    <property type="entry name" value="cullin-1"/>
    <property type="match status" value="1"/>
</dbReference>
<dbReference type="InterPro" id="IPR019559">
    <property type="entry name" value="Cullin_neddylation_domain"/>
</dbReference>
<dbReference type="GO" id="GO:0010564">
    <property type="term" value="P:regulation of cell cycle process"/>
    <property type="evidence" value="ECO:0007669"/>
    <property type="project" value="UniProtKB-ARBA"/>
</dbReference>
<dbReference type="Pfam" id="PF10557">
    <property type="entry name" value="Cullin_Nedd8"/>
    <property type="match status" value="1"/>
</dbReference>
<dbReference type="Gene3D" id="4.10.1030.10">
    <property type="entry name" value="Ring Box Chain A, domain 5"/>
    <property type="match status" value="1"/>
</dbReference>
<dbReference type="InterPro" id="IPR016158">
    <property type="entry name" value="Cullin_homology"/>
</dbReference>
<evidence type="ECO:0000256" key="9">
    <source>
        <dbReference type="RuleBase" id="RU003829"/>
    </source>
</evidence>
<keyword evidence="3" id="KW-0488">Methylation</keyword>
<dbReference type="InterPro" id="IPR036390">
    <property type="entry name" value="WH_DNA-bd_sf"/>
</dbReference>
<keyword evidence="4" id="KW-1017">Isopeptide bond</keyword>
<comment type="pathway">
    <text evidence="1">Protein modification; protein ubiquitination.</text>
</comment>
<evidence type="ECO:0000313" key="12">
    <source>
        <dbReference type="Proteomes" id="UP001461498"/>
    </source>
</evidence>
<name>A0AAW1CZG4_9HEMI</name>
<organism evidence="11 12">
    <name type="scientific">Rhynocoris fuscipes</name>
    <dbReference type="NCBI Taxonomy" id="488301"/>
    <lineage>
        <taxon>Eukaryota</taxon>
        <taxon>Metazoa</taxon>
        <taxon>Ecdysozoa</taxon>
        <taxon>Arthropoda</taxon>
        <taxon>Hexapoda</taxon>
        <taxon>Insecta</taxon>
        <taxon>Pterygota</taxon>
        <taxon>Neoptera</taxon>
        <taxon>Paraneoptera</taxon>
        <taxon>Hemiptera</taxon>
        <taxon>Heteroptera</taxon>
        <taxon>Panheteroptera</taxon>
        <taxon>Cimicomorpha</taxon>
        <taxon>Reduviidae</taxon>
        <taxon>Harpactorinae</taxon>
        <taxon>Harpactorini</taxon>
        <taxon>Rhynocoris</taxon>
    </lineage>
</organism>
<dbReference type="Pfam" id="PF00888">
    <property type="entry name" value="Cullin"/>
    <property type="match status" value="1"/>
</dbReference>
<dbReference type="SUPFAM" id="SSF74788">
    <property type="entry name" value="Cullin repeat-like"/>
    <property type="match status" value="1"/>
</dbReference>
<dbReference type="GO" id="GO:0070936">
    <property type="term" value="P:protein K48-linked ubiquitination"/>
    <property type="evidence" value="ECO:0007669"/>
    <property type="project" value="UniProtKB-ARBA"/>
</dbReference>
<proteinExistence type="inferred from homology"/>
<dbReference type="FunFam" id="1.10.10.10:FF:000014">
    <property type="entry name" value="Cullin 1"/>
    <property type="match status" value="1"/>
</dbReference>
<dbReference type="SUPFAM" id="SSF46785">
    <property type="entry name" value="Winged helix' DNA-binding domain"/>
    <property type="match status" value="1"/>
</dbReference>
<dbReference type="InterPro" id="IPR059120">
    <property type="entry name" value="Cullin-like_AB"/>
</dbReference>
<feature type="domain" description="Cullin family profile" evidence="10">
    <location>
        <begin position="419"/>
        <end position="647"/>
    </location>
</feature>
<evidence type="ECO:0000256" key="5">
    <source>
        <dbReference type="ARBA" id="ARBA00022786"/>
    </source>
</evidence>
<gene>
    <name evidence="11" type="ORF">O3M35_010321</name>
</gene>
<evidence type="ECO:0000256" key="8">
    <source>
        <dbReference type="PROSITE-ProRule" id="PRU00330"/>
    </source>
</evidence>
<dbReference type="InterPro" id="IPR036317">
    <property type="entry name" value="Cullin_homology_sf"/>
</dbReference>
<keyword evidence="12" id="KW-1185">Reference proteome</keyword>
<dbReference type="AlphaFoldDB" id="A0AAW1CZG4"/>
<keyword evidence="6" id="KW-0832">Ubl conjugation</keyword>
<dbReference type="SUPFAM" id="SSF75632">
    <property type="entry name" value="Cullin homology domain"/>
    <property type="match status" value="1"/>
</dbReference>
<dbReference type="PROSITE" id="PS01256">
    <property type="entry name" value="CULLIN_1"/>
    <property type="match status" value="1"/>
</dbReference>
<dbReference type="FunFam" id="4.10.1030.10:FF:000001">
    <property type="entry name" value="Putative Cullin-1"/>
    <property type="match status" value="1"/>
</dbReference>
<evidence type="ECO:0000256" key="7">
    <source>
        <dbReference type="ARBA" id="ARBA00069612"/>
    </source>
</evidence>
<keyword evidence="5" id="KW-0833">Ubl conjugation pathway</keyword>
<dbReference type="FunFam" id="1.10.10.10:FF:000161">
    <property type="entry name" value="Cullin 1"/>
    <property type="match status" value="1"/>
</dbReference>
<protein>
    <recommendedName>
        <fullName evidence="7">Cullin-1</fullName>
    </recommendedName>
</protein>
<dbReference type="InterPro" id="IPR016159">
    <property type="entry name" value="Cullin_repeat-like_dom_sf"/>
</dbReference>
<evidence type="ECO:0000256" key="1">
    <source>
        <dbReference type="ARBA" id="ARBA00004906"/>
    </source>
</evidence>
<dbReference type="FunFam" id="1.20.1310.10:FF:000019">
    <property type="entry name" value="Cullin 1"/>
    <property type="match status" value="1"/>
</dbReference>
<dbReference type="FunFam" id="1.20.1310.10:FF:000011">
    <property type="entry name" value="Cullin 1"/>
    <property type="match status" value="1"/>
</dbReference>
<comment type="similarity">
    <text evidence="2 8 9">Belongs to the cullin family.</text>
</comment>
<dbReference type="GO" id="GO:1902532">
    <property type="term" value="P:negative regulation of intracellular signal transduction"/>
    <property type="evidence" value="ECO:0007669"/>
    <property type="project" value="UniProtKB-ARBA"/>
</dbReference>
<dbReference type="Gene3D" id="1.20.1310.10">
    <property type="entry name" value="Cullin Repeats"/>
    <property type="match status" value="4"/>
</dbReference>
<dbReference type="Gene3D" id="1.10.10.10">
    <property type="entry name" value="Winged helix-like DNA-binding domain superfamily/Winged helix DNA-binding domain"/>
    <property type="match status" value="2"/>
</dbReference>